<keyword evidence="2" id="KW-0732">Signal</keyword>
<feature type="signal peptide" evidence="2">
    <location>
        <begin position="1"/>
        <end position="24"/>
    </location>
</feature>
<evidence type="ECO:0000256" key="1">
    <source>
        <dbReference type="SAM" id="MobiDB-lite"/>
    </source>
</evidence>
<dbReference type="AlphaFoldDB" id="A0A4U6XSM1"/>
<dbReference type="OrthoDB" id="4540290at2759"/>
<feature type="region of interest" description="Disordered" evidence="1">
    <location>
        <begin position="28"/>
        <end position="49"/>
    </location>
</feature>
<dbReference type="EMBL" id="PJEX01000018">
    <property type="protein sequence ID" value="TKW58831.1"/>
    <property type="molecule type" value="Genomic_DNA"/>
</dbReference>
<organism evidence="3 4">
    <name type="scientific">Colletotrichum tanaceti</name>
    <dbReference type="NCBI Taxonomy" id="1306861"/>
    <lineage>
        <taxon>Eukaryota</taxon>
        <taxon>Fungi</taxon>
        <taxon>Dikarya</taxon>
        <taxon>Ascomycota</taxon>
        <taxon>Pezizomycotina</taxon>
        <taxon>Sordariomycetes</taxon>
        <taxon>Hypocreomycetidae</taxon>
        <taxon>Glomerellales</taxon>
        <taxon>Glomerellaceae</taxon>
        <taxon>Colletotrichum</taxon>
        <taxon>Colletotrichum destructivum species complex</taxon>
    </lineage>
</organism>
<keyword evidence="4" id="KW-1185">Reference proteome</keyword>
<evidence type="ECO:0000313" key="4">
    <source>
        <dbReference type="Proteomes" id="UP000310108"/>
    </source>
</evidence>
<accession>A0A4U6XSM1</accession>
<proteinExistence type="predicted"/>
<feature type="chain" id="PRO_5020651547" description="Cyclin-like F-box" evidence="2">
    <location>
        <begin position="25"/>
        <end position="337"/>
    </location>
</feature>
<name>A0A4U6XSM1_9PEZI</name>
<protein>
    <recommendedName>
        <fullName evidence="5">Cyclin-like F-box</fullName>
    </recommendedName>
</protein>
<evidence type="ECO:0000313" key="3">
    <source>
        <dbReference type="EMBL" id="TKW58831.1"/>
    </source>
</evidence>
<dbReference type="Proteomes" id="UP000310108">
    <property type="component" value="Unassembled WGS sequence"/>
</dbReference>
<evidence type="ECO:0008006" key="5">
    <source>
        <dbReference type="Google" id="ProtNLM"/>
    </source>
</evidence>
<comment type="caution">
    <text evidence="3">The sequence shown here is derived from an EMBL/GenBank/DDBJ whole genome shotgun (WGS) entry which is preliminary data.</text>
</comment>
<evidence type="ECO:0000256" key="2">
    <source>
        <dbReference type="SAM" id="SignalP"/>
    </source>
</evidence>
<gene>
    <name evidence="3" type="ORF">CTA1_8675</name>
</gene>
<reference evidence="3 4" key="1">
    <citation type="journal article" date="2019" name="PLoS ONE">
        <title>Comparative genome analysis indicates high evolutionary potential of pathogenicity genes in Colletotrichum tanaceti.</title>
        <authorList>
            <person name="Lelwala R.V."/>
            <person name="Korhonen P.K."/>
            <person name="Young N.D."/>
            <person name="Scott J.B."/>
            <person name="Ades P.A."/>
            <person name="Gasser R.B."/>
            <person name="Taylor P.W.J."/>
        </authorList>
    </citation>
    <scope>NUCLEOTIDE SEQUENCE [LARGE SCALE GENOMIC DNA]</scope>
    <source>
        <strain evidence="3">BRIP57314</strain>
    </source>
</reference>
<sequence length="337" mass="35390">MNSAVYVKAAWALLLAAMLTSVQCLPGPAQLSSRQSENPADAAKRVPQGITPAKDGSIILDTTETVNGLKIRFRISGPAGEFTTASKVPGGGKTTGAQGSLGLHVLLHGDTGQTFFEMPNQGVKNNLAGVAILSPDKNLHWGGGHVLNRTDGVAHSKAVNDLVSQVLPRYLAFNSSNVFFTGVAGGSLMLSGFFIPAHIGNFAGNGVLLGCGAMEPQVEVSQASRDALKTTRIHYQSCQRELMSLRDTIPASIKAYKKLARDMGMEAAEIDRLQTADNEPDAEHCKFDGKGFDSGIQLIVDNYGAIMQGGNGEVPGVGNVLKGVTGQELSFNGPDGR</sequence>